<organism evidence="2 3">
    <name type="scientific">Spirosoma endbachense</name>
    <dbReference type="NCBI Taxonomy" id="2666025"/>
    <lineage>
        <taxon>Bacteria</taxon>
        <taxon>Pseudomonadati</taxon>
        <taxon>Bacteroidota</taxon>
        <taxon>Cytophagia</taxon>
        <taxon>Cytophagales</taxon>
        <taxon>Cytophagaceae</taxon>
        <taxon>Spirosoma</taxon>
    </lineage>
</organism>
<keyword evidence="1" id="KW-0732">Signal</keyword>
<protein>
    <submittedName>
        <fullName evidence="2">Uncharacterized protein</fullName>
    </submittedName>
</protein>
<keyword evidence="3" id="KW-1185">Reference proteome</keyword>
<sequence>MRLVIRLLLFFCLSGKVLAAGQVDSTRNSKLAILAKKMHLKETELEEGDYEVRIWNKCGLCFGDAQMLYRLIKKQKSFTVFKYIILSDQRGFRHATSFKPTVPVTDNLWSRLVEQGILTLPDQAAIHDQLFPKPQKDSTWTVIEADGSVSVKAKIRQNRSVLISDGESYYFDVFSATGYHNYGYSNPREYLKAMPTIAELQKVVGILDELAPAFNSTN</sequence>
<accession>A0A6P1W5J0</accession>
<dbReference type="AlphaFoldDB" id="A0A6P1W5J0"/>
<dbReference type="Proteomes" id="UP000464577">
    <property type="component" value="Chromosome"/>
</dbReference>
<dbReference type="EMBL" id="CP045997">
    <property type="protein sequence ID" value="QHV98986.1"/>
    <property type="molecule type" value="Genomic_DNA"/>
</dbReference>
<evidence type="ECO:0000313" key="2">
    <source>
        <dbReference type="EMBL" id="QHV98986.1"/>
    </source>
</evidence>
<evidence type="ECO:0000313" key="3">
    <source>
        <dbReference type="Proteomes" id="UP000464577"/>
    </source>
</evidence>
<name>A0A6P1W5J0_9BACT</name>
<gene>
    <name evidence="2" type="ORF">GJR95_30040</name>
</gene>
<dbReference type="RefSeq" id="WP_162389391.1">
    <property type="nucleotide sequence ID" value="NZ_CP045997.1"/>
</dbReference>
<reference evidence="2 3" key="1">
    <citation type="submission" date="2019-11" db="EMBL/GenBank/DDBJ databases">
        <title>Spirosoma endbachense sp. nov., isolated from a natural salt meadow.</title>
        <authorList>
            <person name="Rojas J."/>
            <person name="Ambika Manirajan B."/>
            <person name="Ratering S."/>
            <person name="Suarez C."/>
            <person name="Geissler-Plaum R."/>
            <person name="Schnell S."/>
        </authorList>
    </citation>
    <scope>NUCLEOTIDE SEQUENCE [LARGE SCALE GENOMIC DNA]</scope>
    <source>
        <strain evidence="2 3">I-24</strain>
    </source>
</reference>
<feature type="chain" id="PRO_5026748140" evidence="1">
    <location>
        <begin position="20"/>
        <end position="218"/>
    </location>
</feature>
<evidence type="ECO:0000256" key="1">
    <source>
        <dbReference type="SAM" id="SignalP"/>
    </source>
</evidence>
<proteinExistence type="predicted"/>
<feature type="signal peptide" evidence="1">
    <location>
        <begin position="1"/>
        <end position="19"/>
    </location>
</feature>
<dbReference type="KEGG" id="senf:GJR95_30040"/>